<name>A0A1I5IZ40_9FIRM</name>
<organism evidence="2 3">
    <name type="scientific">Anaerocolumna aminovalerica</name>
    <dbReference type="NCBI Taxonomy" id="1527"/>
    <lineage>
        <taxon>Bacteria</taxon>
        <taxon>Bacillati</taxon>
        <taxon>Bacillota</taxon>
        <taxon>Clostridia</taxon>
        <taxon>Lachnospirales</taxon>
        <taxon>Lachnospiraceae</taxon>
        <taxon>Anaerocolumna</taxon>
    </lineage>
</organism>
<dbReference type="EMBL" id="FOWD01000057">
    <property type="protein sequence ID" value="SFO65436.1"/>
    <property type="molecule type" value="Genomic_DNA"/>
</dbReference>
<dbReference type="AlphaFoldDB" id="A0A1I5IZ40"/>
<dbReference type="Proteomes" id="UP000198806">
    <property type="component" value="Unassembled WGS sequence"/>
</dbReference>
<evidence type="ECO:0000313" key="3">
    <source>
        <dbReference type="Proteomes" id="UP000198806"/>
    </source>
</evidence>
<evidence type="ECO:0000313" key="2">
    <source>
        <dbReference type="EMBL" id="SFO65436.1"/>
    </source>
</evidence>
<accession>A0A1I5IZ40</accession>
<proteinExistence type="predicted"/>
<keyword evidence="3" id="KW-1185">Reference proteome</keyword>
<evidence type="ECO:0000256" key="1">
    <source>
        <dbReference type="SAM" id="Coils"/>
    </source>
</evidence>
<dbReference type="STRING" id="1527.SAMN04489757_15710"/>
<feature type="coiled-coil region" evidence="1">
    <location>
        <begin position="116"/>
        <end position="150"/>
    </location>
</feature>
<gene>
    <name evidence="2" type="ORF">SAMN04489757_15710</name>
</gene>
<keyword evidence="1" id="KW-0175">Coiled coil</keyword>
<protein>
    <submittedName>
        <fullName evidence="2">Uncharacterized protein</fullName>
    </submittedName>
</protein>
<dbReference type="RefSeq" id="WP_091689055.1">
    <property type="nucleotide sequence ID" value="NZ_BAABFM010000011.1"/>
</dbReference>
<reference evidence="2 3" key="1">
    <citation type="submission" date="2016-10" db="EMBL/GenBank/DDBJ databases">
        <authorList>
            <person name="de Groot N.N."/>
        </authorList>
    </citation>
    <scope>NUCLEOTIDE SEQUENCE [LARGE SCALE GENOMIC DNA]</scope>
    <source>
        <strain evidence="2 3">DSM 1283</strain>
    </source>
</reference>
<sequence length="207" mass="24485">MDKNELIKRIEEDTILQSIKKEMLEATEWAQGNRERAEKKECEMLAKLRNLENESVLTFNTYDVEKIEKEIDNAEPRSEIRRKLVAFQNLKYKNWKWEENYRKSKAKYYTYIAPILADLETVKQEIRCEMADLERKLKEKTKEYNSYEGKVMKFFSDAGDIGEYQQQKAWICNMSNGIVSSDKFAMTKADFYSEGQGVIDVKEGSYK</sequence>